<keyword evidence="2" id="KW-1133">Transmembrane helix</keyword>
<feature type="region of interest" description="Disordered" evidence="1">
    <location>
        <begin position="130"/>
        <end position="241"/>
    </location>
</feature>
<evidence type="ECO:0000313" key="4">
    <source>
        <dbReference type="Proteomes" id="UP000769780"/>
    </source>
</evidence>
<feature type="compositionally biased region" description="Polar residues" evidence="1">
    <location>
        <begin position="80"/>
        <end position="93"/>
    </location>
</feature>
<feature type="compositionally biased region" description="Polar residues" evidence="1">
    <location>
        <begin position="149"/>
        <end position="194"/>
    </location>
</feature>
<dbReference type="EMBL" id="JACWFH010000008">
    <property type="protein sequence ID" value="MBY0096357.1"/>
    <property type="molecule type" value="Genomic_DNA"/>
</dbReference>
<comment type="caution">
    <text evidence="3">The sequence shown here is derived from an EMBL/GenBank/DDBJ whole genome shotgun (WGS) entry which is preliminary data.</text>
</comment>
<dbReference type="PANTHER" id="PTHR40040:SF1">
    <property type="entry name" value="MEMBRANE PROTEIN"/>
    <property type="match status" value="1"/>
</dbReference>
<keyword evidence="2" id="KW-0812">Transmembrane</keyword>
<dbReference type="Proteomes" id="UP000769780">
    <property type="component" value="Unassembled WGS sequence"/>
</dbReference>
<feature type="compositionally biased region" description="Low complexity" evidence="1">
    <location>
        <begin position="133"/>
        <end position="148"/>
    </location>
</feature>
<keyword evidence="4" id="KW-1185">Reference proteome</keyword>
<reference evidence="3 4" key="1">
    <citation type="submission" date="2020-07" db="EMBL/GenBank/DDBJ databases">
        <title>Fungal Genomes of the International Space Station.</title>
        <authorList>
            <person name="Seuylemezian A."/>
            <person name="Singh N.K."/>
            <person name="Wood J."/>
            <person name="Venkateswaran K."/>
        </authorList>
    </citation>
    <scope>NUCLEOTIDE SEQUENCE [LARGE SCALE GENOMIC DNA]</scope>
    <source>
        <strain evidence="3 4">PL-B2</strain>
    </source>
</reference>
<feature type="compositionally biased region" description="Polar residues" evidence="1">
    <location>
        <begin position="219"/>
        <end position="235"/>
    </location>
</feature>
<evidence type="ECO:0000313" key="3">
    <source>
        <dbReference type="EMBL" id="MBY0096357.1"/>
    </source>
</evidence>
<organism evidence="3 4">
    <name type="scientific">Mesobacillus maritimus</name>
    <dbReference type="NCBI Taxonomy" id="1643336"/>
    <lineage>
        <taxon>Bacteria</taxon>
        <taxon>Bacillati</taxon>
        <taxon>Bacillota</taxon>
        <taxon>Bacilli</taxon>
        <taxon>Bacillales</taxon>
        <taxon>Bacillaceae</taxon>
        <taxon>Mesobacillus</taxon>
    </lineage>
</organism>
<feature type="transmembrane region" description="Helical" evidence="2">
    <location>
        <begin position="316"/>
        <end position="334"/>
    </location>
</feature>
<sequence length="335" mass="34893">MKKYLFFKTKIDIVKLAFLVNNNSAPLRKRGIMMADEKRNQDKPEYLNEQEQDSLLSDMNAGSSIGSTPAALPRENNVDYNQVSGMNTGSQAQMAEESSRPSQTAGATQIGAYQSIGSAQLIDASETTGAYESTGSAQTAGATSTTGAFESTRTEQATGASGTTGAYESTGTTQMSGFSGANGLNESGSAQMTGSSETTESPSSTESSQSMGADDRSTDWQTLNDSNTSATMLSDSTHREETAAEIAAPVNLGLNRGKDTTNQDQETKASGGIMGMSALAISILSLFVLPVILGITGVVLGFVARKRGGAKGLANWAIGIGAISIIIGMFVLPFY</sequence>
<protein>
    <submittedName>
        <fullName evidence="3">DUF4190 domain-containing protein</fullName>
    </submittedName>
</protein>
<dbReference type="InterPro" id="IPR055338">
    <property type="entry name" value="YqfX-like"/>
</dbReference>
<feature type="compositionally biased region" description="Low complexity" evidence="1">
    <location>
        <begin position="195"/>
        <end position="210"/>
    </location>
</feature>
<evidence type="ECO:0000256" key="1">
    <source>
        <dbReference type="SAM" id="MobiDB-lite"/>
    </source>
</evidence>
<evidence type="ECO:0000256" key="2">
    <source>
        <dbReference type="SAM" id="Phobius"/>
    </source>
</evidence>
<proteinExistence type="predicted"/>
<name>A0ABS7K279_9BACI</name>
<dbReference type="PANTHER" id="PTHR40040">
    <property type="entry name" value="SMALL HYDROPHOBIC PROTEIN-RELATED"/>
    <property type="match status" value="1"/>
</dbReference>
<accession>A0ABS7K279</accession>
<gene>
    <name evidence="3" type="ORF">H0185_06000</name>
</gene>
<keyword evidence="2" id="KW-0472">Membrane</keyword>
<dbReference type="RefSeq" id="WP_221872178.1">
    <property type="nucleotide sequence ID" value="NZ_JACWFH010000008.1"/>
</dbReference>
<feature type="transmembrane region" description="Helical" evidence="2">
    <location>
        <begin position="278"/>
        <end position="304"/>
    </location>
</feature>
<feature type="region of interest" description="Disordered" evidence="1">
    <location>
        <begin position="80"/>
        <end position="107"/>
    </location>
</feature>